<sequence>MCKCGSMQIVQLKPSWADKLFGYSERWKCQLCCKIYRI</sequence>
<proteinExistence type="predicted"/>
<dbReference type="AlphaFoldDB" id="A0A2I3CKT2"/>
<dbReference type="Proteomes" id="UP000016714">
    <property type="component" value="Chromosome 2"/>
</dbReference>
<dbReference type="HOGENOM" id="CLU_3334381_0_0_6"/>
<evidence type="ECO:0000313" key="2">
    <source>
        <dbReference type="Proteomes" id="UP000016714"/>
    </source>
</evidence>
<organism evidence="1 2">
    <name type="scientific">Vibrio alginolyticus (strain ATCC 17749 / DSM 2171 / NBRC 15630 / NCIMB 1903 / NCTC 12160 / XII-53)</name>
    <dbReference type="NCBI Taxonomy" id="1219076"/>
    <lineage>
        <taxon>Bacteria</taxon>
        <taxon>Pseudomonadati</taxon>
        <taxon>Pseudomonadota</taxon>
        <taxon>Gammaproteobacteria</taxon>
        <taxon>Vibrionales</taxon>
        <taxon>Vibrionaceae</taxon>
        <taxon>Vibrio</taxon>
    </lineage>
</organism>
<evidence type="ECO:0000313" key="1">
    <source>
        <dbReference type="EMBL" id="AGV19237.1"/>
    </source>
</evidence>
<accession>A0A2I3CKT2</accession>
<gene>
    <name evidence="1" type="ORF">N646_3427</name>
</gene>
<dbReference type="EMBL" id="CP006719">
    <property type="protein sequence ID" value="AGV19237.1"/>
    <property type="molecule type" value="Genomic_DNA"/>
</dbReference>
<protein>
    <submittedName>
        <fullName evidence="1">Uncharacterized protein</fullName>
    </submittedName>
</protein>
<reference evidence="1 2" key="1">
    <citation type="journal article" date="2015" name="Genome Announc.">
        <title>Complete genome sequence of Vibrio alginolyticus ATCC 17749.</title>
        <authorList>
            <person name="Liu X.F."/>
            <person name="Cao Y."/>
            <person name="Zhang H.L."/>
            <person name="Chen Y.J."/>
            <person name="Hu C.J."/>
        </authorList>
    </citation>
    <scope>NUCLEOTIDE SEQUENCE [LARGE SCALE GENOMIC DNA]</scope>
    <source>
        <strain evidence="2">ATCC 17749 / DSM 2171 / NBRC 15630 / NCIMB 1903 / NCTC 12160 / XII-53</strain>
    </source>
</reference>
<name>A0A2I3CKT2_VIBAX</name>
<dbReference type="KEGG" id="vag:N646_3427"/>